<name>A0A7H8QT57_TALRU</name>
<dbReference type="Proteomes" id="UP000509510">
    <property type="component" value="Chromosome II"/>
</dbReference>
<dbReference type="KEGG" id="trg:TRUGW13939_04278"/>
<dbReference type="PANTHER" id="PTHR38797:SF4">
    <property type="entry name" value="NUCLEAR PORE COMPLEX PROTEIN NUP85"/>
    <property type="match status" value="1"/>
</dbReference>
<proteinExistence type="predicted"/>
<protein>
    <submittedName>
        <fullName evidence="1">Uncharacterized protein</fullName>
    </submittedName>
</protein>
<dbReference type="RefSeq" id="XP_035343348.1">
    <property type="nucleotide sequence ID" value="XM_035487455.1"/>
</dbReference>
<dbReference type="EMBL" id="CP055899">
    <property type="protein sequence ID" value="QKX57170.1"/>
    <property type="molecule type" value="Genomic_DNA"/>
</dbReference>
<evidence type="ECO:0000313" key="1">
    <source>
        <dbReference type="EMBL" id="QKX57170.1"/>
    </source>
</evidence>
<dbReference type="InterPro" id="IPR022085">
    <property type="entry name" value="OpdG"/>
</dbReference>
<sequence>MAALSLKIDEEDRDSKEVAGYSSWNAFHVLKRYLEPDGDLNMNQAAIQLLKMLPSEEGKRFNADQPDLFSCVFLEVAEQIPYHHPAQVRFVRLLKRLAACDRVQSCYIEEDCTFRYSMFDTKITLREWFPWESAVNMSSFVARTWAAGIFNGINFAIWVIKDGLEDDYDREQYYSEFISAAAMWIIYSGQLLFDEIVQFPVEITEYKAKAWNTGPLYTGPIIGLERWRFWQKAFSVAVEGVKVDNEGKANALKAANLMDVIARDCMW</sequence>
<accession>A0A7H8QT57</accession>
<gene>
    <name evidence="1" type="ORF">TRUGW13939_04278</name>
</gene>
<dbReference type="AlphaFoldDB" id="A0A7H8QT57"/>
<dbReference type="GeneID" id="55991780"/>
<dbReference type="PANTHER" id="PTHR38797">
    <property type="entry name" value="NUCLEAR PORE COMPLEX PROTEIN NUP85-RELATED"/>
    <property type="match status" value="1"/>
</dbReference>
<dbReference type="Pfam" id="PF12311">
    <property type="entry name" value="DUF3632"/>
    <property type="match status" value="1"/>
</dbReference>
<evidence type="ECO:0000313" key="2">
    <source>
        <dbReference type="Proteomes" id="UP000509510"/>
    </source>
</evidence>
<keyword evidence="2" id="KW-1185">Reference proteome</keyword>
<dbReference type="InterPro" id="IPR053204">
    <property type="entry name" value="Oxopyrrolidines_Biosynth-assoc"/>
</dbReference>
<dbReference type="OrthoDB" id="3350591at2759"/>
<organism evidence="1 2">
    <name type="scientific">Talaromyces rugulosus</name>
    <name type="common">Penicillium rugulosum</name>
    <dbReference type="NCBI Taxonomy" id="121627"/>
    <lineage>
        <taxon>Eukaryota</taxon>
        <taxon>Fungi</taxon>
        <taxon>Dikarya</taxon>
        <taxon>Ascomycota</taxon>
        <taxon>Pezizomycotina</taxon>
        <taxon>Eurotiomycetes</taxon>
        <taxon>Eurotiomycetidae</taxon>
        <taxon>Eurotiales</taxon>
        <taxon>Trichocomaceae</taxon>
        <taxon>Talaromyces</taxon>
        <taxon>Talaromyces sect. Islandici</taxon>
    </lineage>
</organism>
<reference evidence="2" key="1">
    <citation type="submission" date="2020-06" db="EMBL/GenBank/DDBJ databases">
        <title>A chromosome-scale genome assembly of Talaromyces rugulosus W13939.</title>
        <authorList>
            <person name="Wang B."/>
            <person name="Guo L."/>
            <person name="Ye K."/>
            <person name="Wang L."/>
        </authorList>
    </citation>
    <scope>NUCLEOTIDE SEQUENCE [LARGE SCALE GENOMIC DNA]</scope>
    <source>
        <strain evidence="2">W13939</strain>
    </source>
</reference>